<feature type="region of interest" description="Disordered" evidence="2">
    <location>
        <begin position="1"/>
        <end position="44"/>
    </location>
</feature>
<keyword evidence="3" id="KW-1185">Reference proteome</keyword>
<sequence length="1143" mass="131372">MEDRDDGIGSEINTPRDVQHVKELGHNPEQESDDENKIGHLVASYPPPSLVFPNSSTPVRPQTQHISQHIPEISPIRQGPPPQFINDANAGDKVHGEIASNKEYTILDLAVLLRDKHSECIELEVKNKQSLQLIEKLTSENHHFQDQIAVIKVCASSLTEETEKLKEVLKQKDTMLMECQHQLQIAEQKLTLFENISIDIETDKMADAETLKKLQDENAVMKAKISELKLELAIEKEGERNAEIWRGKYDDMEKDREAMLRAKTELETELRSAKAKIARISKEKSDCDEKCSKFKCLFEENANKAAELQNQLLITEQRFKHLQESNLNFAELEQKLEMEKKTWEEEREHLHKEKSGLEKRIEQLALANYRWQKFGFDRQSSALIKSEVMLCGSILEINIIVFKYLLLRKALSTEKQALLEADNKGLKDVAAWQEKNKKLTLQNAQLADELKKYRDIDLRLTQCLDELKKKDSLIDELNGQITKSNNDLKRFRDEAVYLRTQLSEKTKSKKEIEEDWTLKKEELLADFEHLKETVAKNHNLEDQVASEKQKNSELVSLLERREAELNNIRDIVEKNQKRIEELMEEKVNLKRENVHLKTVVDKINAEYNIFRNQAEVQYQLETAQLKQVIGEKDERLERLHARIALFESYPGQSGVFSCSTDSNSHTNITRYQDLNTLVHRMMSDPPAKQYATITKVVENKSTSCSVHSSHSELMGRSHPRLAVCEAESIDSSAENLTATLHREGINETKDPLFLMLDSVRRAEIRSKLSPNIQQLLEHLLTNIQESNKSVEQISGAVNDFFANLDLALRKTLSASDDNRIKCEELEKLCTEITADLHDARDELHSALNKCSMYEANIDSLKLQFRSENRNCIDLHSKLMHACEEIDNLTKQKDDLSVALSEAKIMLKRKTDLGSQAATTIKCIKDELHEAKKFEDEMNERLRKICKEKEKVKQLLSERELDVVKLECRLVESTTRASELQRAESKIDELERRNDYLKRKYDKREGFLEEMEALLRGMKVRCEGLRETNRLRQNLIVKLKKLLVKLGYNLDDPNLVEGGKATAFEGRTVRSLKKSKTHDTAKIEELENCRDSDVVHIPSWRSLNSSVSISPASIRADKLRSASVTTNGSNPVNRATSENGFNTL</sequence>
<evidence type="ECO:0000313" key="4">
    <source>
        <dbReference type="WBParaSite" id="sdigi.contig22.g1867.t1"/>
    </source>
</evidence>
<proteinExistence type="predicted"/>
<dbReference type="GO" id="GO:0005856">
    <property type="term" value="C:cytoskeleton"/>
    <property type="evidence" value="ECO:0007669"/>
    <property type="project" value="TreeGrafter"/>
</dbReference>
<name>A0A915PSB2_9BILA</name>
<evidence type="ECO:0000313" key="3">
    <source>
        <dbReference type="Proteomes" id="UP000887581"/>
    </source>
</evidence>
<dbReference type="PANTHER" id="PTHR47357:SF1">
    <property type="entry name" value="SPINDLE POLE BODY COMPONENT 110"/>
    <property type="match status" value="1"/>
</dbReference>
<organism evidence="3 4">
    <name type="scientific">Setaria digitata</name>
    <dbReference type="NCBI Taxonomy" id="48799"/>
    <lineage>
        <taxon>Eukaryota</taxon>
        <taxon>Metazoa</taxon>
        <taxon>Ecdysozoa</taxon>
        <taxon>Nematoda</taxon>
        <taxon>Chromadorea</taxon>
        <taxon>Rhabditida</taxon>
        <taxon>Spirurina</taxon>
        <taxon>Spiruromorpha</taxon>
        <taxon>Filarioidea</taxon>
        <taxon>Setariidae</taxon>
        <taxon>Setaria</taxon>
    </lineage>
</organism>
<dbReference type="Proteomes" id="UP000887581">
    <property type="component" value="Unplaced"/>
</dbReference>
<feature type="coiled-coil region" evidence="1">
    <location>
        <begin position="938"/>
        <end position="1027"/>
    </location>
</feature>
<feature type="coiled-coil region" evidence="1">
    <location>
        <begin position="822"/>
        <end position="905"/>
    </location>
</feature>
<feature type="compositionally biased region" description="Basic and acidic residues" evidence="2">
    <location>
        <begin position="17"/>
        <end position="29"/>
    </location>
</feature>
<accession>A0A915PSB2</accession>
<dbReference type="GO" id="GO:0005200">
    <property type="term" value="F:structural constituent of cytoskeleton"/>
    <property type="evidence" value="ECO:0007669"/>
    <property type="project" value="TreeGrafter"/>
</dbReference>
<reference evidence="4" key="1">
    <citation type="submission" date="2022-11" db="UniProtKB">
        <authorList>
            <consortium name="WormBaseParasite"/>
        </authorList>
    </citation>
    <scope>IDENTIFICATION</scope>
</reference>
<feature type="coiled-coil region" evidence="1">
    <location>
        <begin position="211"/>
        <end position="367"/>
    </location>
</feature>
<feature type="coiled-coil region" evidence="1">
    <location>
        <begin position="530"/>
        <end position="599"/>
    </location>
</feature>
<protein>
    <submittedName>
        <fullName evidence="4">Uncharacterized protein</fullName>
    </submittedName>
</protein>
<evidence type="ECO:0000256" key="2">
    <source>
        <dbReference type="SAM" id="MobiDB-lite"/>
    </source>
</evidence>
<keyword evidence="1" id="KW-0175">Coiled coil</keyword>
<dbReference type="PANTHER" id="PTHR47357">
    <property type="entry name" value="COP1-INTERACTIVE PROTEIN 1"/>
    <property type="match status" value="1"/>
</dbReference>
<evidence type="ECO:0000256" key="1">
    <source>
        <dbReference type="SAM" id="Coils"/>
    </source>
</evidence>
<dbReference type="AlphaFoldDB" id="A0A915PSB2"/>
<feature type="region of interest" description="Disordered" evidence="2">
    <location>
        <begin position="1121"/>
        <end position="1143"/>
    </location>
</feature>
<feature type="coiled-coil region" evidence="1">
    <location>
        <begin position="429"/>
        <end position="494"/>
    </location>
</feature>
<dbReference type="WBParaSite" id="sdigi.contig22.g1867.t1">
    <property type="protein sequence ID" value="sdigi.contig22.g1867.t1"/>
    <property type="gene ID" value="sdigi.contig22.g1867"/>
</dbReference>